<dbReference type="GeneTree" id="ENSGT00940000154684"/>
<reference evidence="4" key="2">
    <citation type="submission" date="2025-08" db="UniProtKB">
        <authorList>
            <consortium name="Ensembl"/>
        </authorList>
    </citation>
    <scope>IDENTIFICATION</scope>
</reference>
<evidence type="ECO:0000259" key="3">
    <source>
        <dbReference type="Pfam" id="PF12624"/>
    </source>
</evidence>
<dbReference type="InterPro" id="IPR039782">
    <property type="entry name" value="VPS13B"/>
</dbReference>
<evidence type="ECO:0000256" key="1">
    <source>
        <dbReference type="ARBA" id="ARBA00022448"/>
    </source>
</evidence>
<dbReference type="FunCoup" id="H2YTY3">
    <property type="interactions" value="78"/>
</dbReference>
<feature type="region of interest" description="Disordered" evidence="2">
    <location>
        <begin position="2582"/>
        <end position="2611"/>
    </location>
</feature>
<keyword evidence="5" id="KW-1185">Reference proteome</keyword>
<dbReference type="InterPro" id="IPR026854">
    <property type="entry name" value="VPS13_N"/>
</dbReference>
<feature type="domain" description="Chorein N-terminal" evidence="3">
    <location>
        <begin position="2"/>
        <end position="226"/>
    </location>
</feature>
<reference evidence="5" key="1">
    <citation type="submission" date="2003-08" db="EMBL/GenBank/DDBJ databases">
        <authorList>
            <person name="Birren B."/>
            <person name="Nusbaum C."/>
            <person name="Abebe A."/>
            <person name="Abouelleil A."/>
            <person name="Adekoya E."/>
            <person name="Ait-zahra M."/>
            <person name="Allen N."/>
            <person name="Allen T."/>
            <person name="An P."/>
            <person name="Anderson M."/>
            <person name="Anderson S."/>
            <person name="Arachchi H."/>
            <person name="Armbruster J."/>
            <person name="Bachantsang P."/>
            <person name="Baldwin J."/>
            <person name="Barry A."/>
            <person name="Bayul T."/>
            <person name="Blitshsteyn B."/>
            <person name="Bloom T."/>
            <person name="Blye J."/>
            <person name="Boguslavskiy L."/>
            <person name="Borowsky M."/>
            <person name="Boukhgalter B."/>
            <person name="Brunache A."/>
            <person name="Butler J."/>
            <person name="Calixte N."/>
            <person name="Calvo S."/>
            <person name="Camarata J."/>
            <person name="Campo K."/>
            <person name="Chang J."/>
            <person name="Cheshatsang Y."/>
            <person name="Citroen M."/>
            <person name="Collymore A."/>
            <person name="Considine T."/>
            <person name="Cook A."/>
            <person name="Cooke P."/>
            <person name="Corum B."/>
            <person name="Cuomo C."/>
            <person name="David R."/>
            <person name="Dawoe T."/>
            <person name="Degray S."/>
            <person name="Dodge S."/>
            <person name="Dooley K."/>
            <person name="Dorje P."/>
            <person name="Dorjee K."/>
            <person name="Dorris L."/>
            <person name="Duffey N."/>
            <person name="Dupes A."/>
            <person name="Elkins T."/>
            <person name="Engels R."/>
            <person name="Erickson J."/>
            <person name="Farina A."/>
            <person name="Faro S."/>
            <person name="Ferreira P."/>
            <person name="Fischer H."/>
            <person name="Fitzgerald M."/>
            <person name="Foley K."/>
            <person name="Gage D."/>
            <person name="Galagan J."/>
            <person name="Gearin G."/>
            <person name="Gnerre S."/>
            <person name="Gnirke A."/>
            <person name="Goyette A."/>
            <person name="Graham J."/>
            <person name="Grandbois E."/>
            <person name="Gyaltsen K."/>
            <person name="Hafez N."/>
            <person name="Hagopian D."/>
            <person name="Hagos B."/>
            <person name="Hall J."/>
            <person name="Hatcher B."/>
            <person name="Heller A."/>
            <person name="Higgins H."/>
            <person name="Honan T."/>
            <person name="Horn A."/>
            <person name="Houde N."/>
            <person name="Hughes L."/>
            <person name="Hulme W."/>
            <person name="Husby E."/>
            <person name="Iliev I."/>
            <person name="Jaffe D."/>
            <person name="Jones C."/>
            <person name="Kamal M."/>
            <person name="Kamat A."/>
            <person name="Kamvysselis M."/>
            <person name="Karlsson E."/>
            <person name="Kells C."/>
            <person name="Kieu A."/>
            <person name="Kisner P."/>
            <person name="Kodira C."/>
            <person name="Kulbokas E."/>
            <person name="Labutti K."/>
            <person name="Lama D."/>
            <person name="Landers T."/>
            <person name="Leger J."/>
            <person name="Levine S."/>
            <person name="Lewis D."/>
            <person name="Lewis T."/>
            <person name="Lindblad-toh K."/>
            <person name="Liu X."/>
            <person name="Lokyitsang T."/>
            <person name="Lokyitsang Y."/>
            <person name="Lucien O."/>
            <person name="Lui A."/>
            <person name="Ma L.J."/>
            <person name="Mabbitt R."/>
            <person name="Macdonald J."/>
            <person name="Maclean C."/>
            <person name="Major J."/>
            <person name="Manning J."/>
            <person name="Marabella R."/>
            <person name="Maru K."/>
            <person name="Matthews C."/>
            <person name="Mauceli E."/>
            <person name="Mccarthy M."/>
            <person name="Mcdonough S."/>
            <person name="Mcghee T."/>
            <person name="Meldrim J."/>
            <person name="Meneus L."/>
            <person name="Mesirov J."/>
            <person name="Mihalev A."/>
            <person name="Mihova T."/>
            <person name="Mikkelsen T."/>
            <person name="Mlenga V."/>
            <person name="Moru K."/>
            <person name="Mozes J."/>
            <person name="Mulrain L."/>
            <person name="Munson G."/>
            <person name="Naylor J."/>
            <person name="Newes C."/>
            <person name="Nguyen C."/>
            <person name="Nguyen N."/>
            <person name="Nguyen T."/>
            <person name="Nicol R."/>
            <person name="Nielsen C."/>
            <person name="Nizzari M."/>
            <person name="Norbu C."/>
            <person name="Norbu N."/>
            <person name="O'donnell P."/>
            <person name="Okoawo O."/>
            <person name="O'leary S."/>
            <person name="Omotosho B."/>
            <person name="O'neill K."/>
            <person name="Osman S."/>
            <person name="Parker S."/>
            <person name="Perrin D."/>
            <person name="Phunkhang P."/>
            <person name="Piqani B."/>
            <person name="Purcell S."/>
            <person name="Rachupka T."/>
            <person name="Ramasamy U."/>
            <person name="Rameau R."/>
            <person name="Ray V."/>
            <person name="Raymond C."/>
            <person name="Retta R."/>
            <person name="Richardson S."/>
            <person name="Rise C."/>
            <person name="Rodriguez J."/>
            <person name="Rogers J."/>
            <person name="Rogov P."/>
            <person name="Rutman M."/>
            <person name="Schupbach R."/>
            <person name="Seaman C."/>
            <person name="Settipalli S."/>
            <person name="Sharpe T."/>
            <person name="Sheridan J."/>
            <person name="Sherpa N."/>
            <person name="Shi J."/>
            <person name="Smirnov S."/>
            <person name="Smith C."/>
            <person name="Sougnez C."/>
            <person name="Spencer B."/>
            <person name="Stalker J."/>
            <person name="Stange-thomann N."/>
            <person name="Stavropoulos S."/>
            <person name="Stetson K."/>
            <person name="Stone C."/>
            <person name="Stone S."/>
            <person name="Stubbs M."/>
            <person name="Talamas J."/>
            <person name="Tchuinga P."/>
            <person name="Tenzing P."/>
            <person name="Tesfaye S."/>
            <person name="Theodore J."/>
            <person name="Thoulutsang Y."/>
            <person name="Topham K."/>
            <person name="Towey S."/>
            <person name="Tsamla T."/>
            <person name="Tsomo N."/>
            <person name="Vallee D."/>
            <person name="Vassiliev H."/>
            <person name="Venkataraman V."/>
            <person name="Vinson J."/>
            <person name="Vo A."/>
            <person name="Wade C."/>
            <person name="Wang S."/>
            <person name="Wangchuk T."/>
            <person name="Wangdi T."/>
            <person name="Whittaker C."/>
            <person name="Wilkinson J."/>
            <person name="Wu Y."/>
            <person name="Wyman D."/>
            <person name="Yadav S."/>
            <person name="Yang S."/>
            <person name="Yang X."/>
            <person name="Yeager S."/>
            <person name="Yee E."/>
            <person name="Young G."/>
            <person name="Zainoun J."/>
            <person name="Zembeck L."/>
            <person name="Zimmer A."/>
            <person name="Zody M."/>
            <person name="Lander E."/>
        </authorList>
    </citation>
    <scope>NUCLEOTIDE SEQUENCE [LARGE SCALE GENOMIC DNA]</scope>
</reference>
<dbReference type="Ensembl" id="ENSCSAVT00000008906.1">
    <property type="protein sequence ID" value="ENSCSAVP00000008793.1"/>
    <property type="gene ID" value="ENSCSAVG00000005214.1"/>
</dbReference>
<evidence type="ECO:0000256" key="2">
    <source>
        <dbReference type="SAM" id="MobiDB-lite"/>
    </source>
</evidence>
<dbReference type="Pfam" id="PF12624">
    <property type="entry name" value="VPS13_N"/>
    <property type="match status" value="1"/>
</dbReference>
<evidence type="ECO:0000313" key="4">
    <source>
        <dbReference type="Ensembl" id="ENSCSAVP00000008793.1"/>
    </source>
</evidence>
<dbReference type="InParanoid" id="H2YTY3"/>
<dbReference type="HOGENOM" id="CLU_000174_1_0_1"/>
<organism evidence="4 5">
    <name type="scientific">Ciona savignyi</name>
    <name type="common">Pacific transparent sea squirt</name>
    <dbReference type="NCBI Taxonomy" id="51511"/>
    <lineage>
        <taxon>Eukaryota</taxon>
        <taxon>Metazoa</taxon>
        <taxon>Chordata</taxon>
        <taxon>Tunicata</taxon>
        <taxon>Ascidiacea</taxon>
        <taxon>Phlebobranchia</taxon>
        <taxon>Cionidae</taxon>
        <taxon>Ciona</taxon>
    </lineage>
</organism>
<dbReference type="Proteomes" id="UP000007875">
    <property type="component" value="Unassembled WGS sequence"/>
</dbReference>
<reference evidence="4" key="3">
    <citation type="submission" date="2025-09" db="UniProtKB">
        <authorList>
            <consortium name="Ensembl"/>
        </authorList>
    </citation>
    <scope>IDENTIFICATION</scope>
</reference>
<sequence>RLESYLSPFLLSYLSKYVKDIEAKNLQLSLWGGDAVLHNLQFKLDALDNELGEAPFSFVSCQAQEMRLHVPWSKLASEPVVATLNTVECVVKLNCQKIIKKEVSSPNEDKDSPTAVQASYIESLMRKIKNNFSIVINNLILKYIEDDIVLSLNIQTASYNGVNELWNPAFIEMSETSSVLRHVLELKDMTVCLDRKGVSGRVDSFEEPLLFRSNLVIRKHTTYPKYTSRCPSAIKVNLMMDRYELNISEVQLPAVLHLLQLCLHLYYGRIEVSHKIIESLEQKPNDPNDSWASWAWSYVPPILSYEIEKNEVKNPVLAFGIYIKHISIKLKTSRSGGSKQFHRSHSSRSQPLLEMSAQGLSIEIISRGLDFFSCVTSLANGAIKYLGGVPDILNGISITNHSCNDTITIATGGSSLVGFAAGSLFDFRSPENNNAPCNYVLLKQEFDSQQEKFRTTDVFYSEYLYIAEDGRDADSMVEIDFNDFLRSVKLKDVEQWENVQERSWKKIIIGGEKSELIISSYTLLCADLITTWAKSHSHKDYPLLPQEVIHSPMTTRQGNLIFFVPTRMSTFGVRNTAIFLPVVNMDFSNYTDKEFNRVDIFRKGSLTQLHPHSDKQNAKLPCLVTHIPDATFTMNQPMYARHFAAYLSKYRSPPARLMENCNTHYTALVSSINSFVWMVDAKHDKTTPLPSSALPVMQINDVVMESHALQGCEFWENRSTMLCGQTKFTLFSFSILGTPFQLEMFAHTLDSWVQYLKHESVSKNVLDVSFMKHMFEENSAGNLHFVLQNAIAEINCTFSNTSVGGALKSVDLYWNADKKVVPIIQCTHHLNSNYVCTETFSDSTPPQADLHLRHLDKRSLLWNEDSHWLSFYVHSPISSNGSGVVVANMHNTVVNVDPFILDVLANCPGIPPQQLLPVLTIKRKQEKSSSTNSSSDFNYAIQLQNKGVHILFHKTTLPIAPQSYLSLNITDAICLNMMETQQASELLICCLPEITAFTSGHKRVKVTPELLKKGVSVNKYTEFGTLNIGMEKASIYTVINTQNNFDKCVHYIAQPCAAACTVVITKPKSQSVKINAAVHLDVEPIKLKISQPQTELVVGILNHFLSCIDDLKKNCSTLDLDNHTVPFLKIDTMQVPTAVESTQTSNPNVFKEESKSNLSYIESSTVADKLPFTLWLQCTLPRFSATIYHHYNTISKSEFQVEDVSLSLDCQSVYLKLMSSFSTCSIHHSIFLNKNWSHSAWKGITLSEMFSTLPSFLQVCETSKLKLSQSDMAAKPGKFFEITFTQALTSDYHQHVKEEEDCTDTANSSIITSSETPQNIRKCVSEVICSIQPFDIMINPSIVEEVFSTFSPLLNIIPINQNKDPVEKLSSDFNLPSFYFTVGGARLLIPLQSSQNSPAAWDSALLACCSHLQINPRPQNPLTRLVLAPNIYRKANTAGLLQCIGSALEDKQFEITLEDISFGTTKFLDVVTYLNKPTLSDNPALQWNITGKTLIVEEPTFRPIIEQFDLHATVAPAIWHKTTSKETVVCAPSLEANLVTDVIVHLTSMQIGTLLEIGNECINNINKIVDSYHTLTSQAKDELLIQHEDSGFSICESSHASEKPVRSTNVGLMGDALLTSQKVNIMCYQFVEQTSDEKLVKPIFLLEIVQPSIMFQVSKQIQKLEIQFHDANANVSLGNSVLESLIHSEYNYPTCMLKTMSGECDKRTGVPPSLFTATAQHFLSSKAKISVVVGRPIKLSADDDVVNAISLCMNMIKEIASTNESTKQQRNEEAMISLPNIFSSVSFITEQIVLQVHFITTAFRISTSKVCAGLQFRKDGLAYDLVVNNFALRQNIKNTDYIPLLLPVTVRADSTTMFQKKAFSSFSRLNVRLSPVHIMFNTALSGIIQPVQISLQKWQLTLLGNSKDETFLPQFPITYKPQHTTISDDLRTGTYTYITADGQEPLPNQIIFSSKCPPCKMTWCYRQPHAIKRVHITPIPFKIPQNSDHKNFGFGIKCTLESFNTAKSVYEVNKEFVISETEHVDFELFNDNTPFYEINCSTKWRVIVHNEHEFELSPMSLAASMQVETVFNSDFIPSWSVHLDVDQVLFTFIAQEKQNNIECLQVKANNISSNFKHWNHKQPPSLSASCDMEICAQVIDHRNLTWLPVLKSFLMSLSVQHVRALTKAQIESKDIIEIHVSQRVLHSVQYLINICSDISKMHQNLPGVILKNNTEASLMVGQSMTDECIRFSANSKMPYFWRSHKNMPKLHLSVEGLDNLMWSDNFSPYSPKTHSLFNISENEAMVISTEMNDSWQACMEFNGQMRFVNRLSFNIYLFIKVQNKLISSFLPVNGKADYLKSPSRLSSIKLSSTSQMNDTLTEVDLSDVMECKNEPTIIKLIDTLRTARHIQICYCQQNQTHVFLFIPVFMVRSHLPNPVILHVESRSHQKSLTYTVEGCGKEIHLTELPPHLTHHLTIQMNENEPPFDANVPIHCSLRNTMTESGNFHKKRVDFSSAYPNYIKLDEKYSEEKWTHGDGKIQAKLSLHCNSLLVELTPWCLISNQTNMVFCIMSPDGAVTIIQPGKIEIPHYFSTSFQLRTSSSSSSGWLTLKKDEENDHPSRSGKVSSTHVPYNGSMPVLLRKNNTVLDVLVDSRLSHGLRVLTISPRWWFVNASQDLIHLQVLGCTNYHEQQLLRKNKLHPPDATANTVITSSADTTSSFLCVSHDLNDGSLQSCFIDRTICVFSQNLVAAVSVENYFRKRMVNLHKINENVITKQLVLTKYEHNDMVYLILNDVSMEKYVLYNHTNCVLHLREISDLFSQSSFLELKPSEYIRYESFMDAEMFPRCLRNNRSIKMQLSKGGVNKWTEILISRKPVIVEIDIPGLGPLKCTTTTSNGSIQVHLGENPTFAITTDLPTQKYSLLSHVNGLKILFFDDLINHTYCIDMMQANFDDVTVTLCNELETKNWIAKLSLSNIQVDNHAFPETDFPVFISSIPTNQNHLFLLTLTCTERFQILSTDLQLLPLEVKIESSFAQALSNLLQSYMDSVKGDDNKVTNNPLFPLAVKHEQKVVSAPLRFQSITIHETMVILSFRAAVKLYVSIDRGVLSFSKFSCKDVDTTMGELMQELMRHYFADTVYGAGWVIGSLDLLGNPATALRSYAKGMSDFLLMPYEGLMIGPTAFVGGFTRGFSSLLRHLSSGTLRSVTNIASSISRNLSKEQKMQQQYFKLPGETSSIPVLDSADQENNSPNVGLVSGIGKALVGVVTRPLGGAAGVLSRAGETIIEKVGLEDHKTLRDETQSHKISSYPNSASKFSLKVITEDVLVDELLLLECEVISANGAGFKSLLVLSPTNLYIARSEDDEIESVLPNKDIE</sequence>
<feature type="compositionally biased region" description="Basic and acidic residues" evidence="2">
    <location>
        <begin position="2591"/>
        <end position="2601"/>
    </location>
</feature>
<accession>H2YTY3</accession>
<dbReference type="PANTHER" id="PTHR12517">
    <property type="entry name" value="VACUOLAR PROTEIN SORTING-ASSOCIATED PROTEIN 13B"/>
    <property type="match status" value="1"/>
</dbReference>
<protein>
    <recommendedName>
        <fullName evidence="3">Chorein N-terminal domain-containing protein</fullName>
    </recommendedName>
</protein>
<name>H2YTY3_CIOSA</name>
<dbReference type="OMA" id="SFYMPRI"/>
<proteinExistence type="predicted"/>
<evidence type="ECO:0000313" key="5">
    <source>
        <dbReference type="Proteomes" id="UP000007875"/>
    </source>
</evidence>
<dbReference type="STRING" id="51511.ENSCSAVP00000008793"/>
<dbReference type="PANTHER" id="PTHR12517:SF0">
    <property type="entry name" value="INTERMEMBRANE LIPID TRANSFER PROTEIN VPS13B"/>
    <property type="match status" value="1"/>
</dbReference>
<keyword evidence="1" id="KW-0813">Transport</keyword>
<dbReference type="eggNOG" id="KOG1809">
    <property type="taxonomic scope" value="Eukaryota"/>
</dbReference>